<reference evidence="4" key="1">
    <citation type="submission" date="2018-05" db="EMBL/GenBank/DDBJ databases">
        <authorList>
            <person name="Lanie J.A."/>
            <person name="Ng W.-L."/>
            <person name="Kazmierczak K.M."/>
            <person name="Andrzejewski T.M."/>
            <person name="Davidsen T.M."/>
            <person name="Wayne K.J."/>
            <person name="Tettelin H."/>
            <person name="Glass J.I."/>
            <person name="Rusch D."/>
            <person name="Podicherti R."/>
            <person name="Tsui H.-C.T."/>
            <person name="Winkler M.E."/>
        </authorList>
    </citation>
    <scope>NUCLEOTIDE SEQUENCE</scope>
</reference>
<dbReference type="EMBL" id="UINC01218786">
    <property type="protein sequence ID" value="SVE45960.1"/>
    <property type="molecule type" value="Genomic_DNA"/>
</dbReference>
<keyword evidence="1" id="KW-0808">Transferase</keyword>
<feature type="domain" description="N-acetyltransferase" evidence="3">
    <location>
        <begin position="4"/>
        <end position="142"/>
    </location>
</feature>
<dbReference type="CDD" id="cd04301">
    <property type="entry name" value="NAT_SF"/>
    <property type="match status" value="1"/>
</dbReference>
<dbReference type="PANTHER" id="PTHR43420:SF44">
    <property type="entry name" value="ACETYLTRANSFERASE YPEA"/>
    <property type="match status" value="1"/>
</dbReference>
<dbReference type="Pfam" id="PF00583">
    <property type="entry name" value="Acetyltransf_1"/>
    <property type="match status" value="1"/>
</dbReference>
<organism evidence="4">
    <name type="scientific">marine metagenome</name>
    <dbReference type="NCBI Taxonomy" id="408172"/>
    <lineage>
        <taxon>unclassified sequences</taxon>
        <taxon>metagenomes</taxon>
        <taxon>ecological metagenomes</taxon>
    </lineage>
</organism>
<dbReference type="PROSITE" id="PS51186">
    <property type="entry name" value="GNAT"/>
    <property type="match status" value="1"/>
</dbReference>
<proteinExistence type="predicted"/>
<dbReference type="PANTHER" id="PTHR43420">
    <property type="entry name" value="ACETYLTRANSFERASE"/>
    <property type="match status" value="1"/>
</dbReference>
<evidence type="ECO:0000256" key="2">
    <source>
        <dbReference type="ARBA" id="ARBA00023315"/>
    </source>
</evidence>
<dbReference type="InterPro" id="IPR000182">
    <property type="entry name" value="GNAT_dom"/>
</dbReference>
<gene>
    <name evidence="4" type="ORF">METZ01_LOCUS498814</name>
</gene>
<dbReference type="InterPro" id="IPR017255">
    <property type="entry name" value="AcTrfase_GNAT_prd"/>
</dbReference>
<dbReference type="PIRSF" id="PIRSF037663">
    <property type="entry name" value="Acetyltransf_GNAT_prd"/>
    <property type="match status" value="1"/>
</dbReference>
<dbReference type="InterPro" id="IPR016181">
    <property type="entry name" value="Acyl_CoA_acyltransferase"/>
</dbReference>
<name>A0A383DNX6_9ZZZZ</name>
<dbReference type="NCBIfam" id="NF002959">
    <property type="entry name" value="PRK03624.1"/>
    <property type="match status" value="1"/>
</dbReference>
<dbReference type="Gene3D" id="3.40.630.30">
    <property type="match status" value="1"/>
</dbReference>
<dbReference type="SUPFAM" id="SSF55729">
    <property type="entry name" value="Acyl-CoA N-acyltransferases (Nat)"/>
    <property type="match status" value="1"/>
</dbReference>
<evidence type="ECO:0000313" key="4">
    <source>
        <dbReference type="EMBL" id="SVE45960.1"/>
    </source>
</evidence>
<evidence type="ECO:0000256" key="1">
    <source>
        <dbReference type="ARBA" id="ARBA00022679"/>
    </source>
</evidence>
<keyword evidence="2" id="KW-0012">Acyltransferase</keyword>
<sequence>MNKIKIRQYADSDQEKVIKLWELCELTRQWNNPIKDIQRKLTVQSELFLVLEKDGEILGSIMGGFDGHRGSVNYLGIHPDHKNKGLGKLLMNRIEEELIKMGCPKINLMVRNSNLDVQEFYRVIGYEEQEVLVFGKRLIPDN</sequence>
<dbReference type="AlphaFoldDB" id="A0A383DNX6"/>
<dbReference type="GO" id="GO:0016747">
    <property type="term" value="F:acyltransferase activity, transferring groups other than amino-acyl groups"/>
    <property type="evidence" value="ECO:0007669"/>
    <property type="project" value="InterPro"/>
</dbReference>
<protein>
    <recommendedName>
        <fullName evidence="3">N-acetyltransferase domain-containing protein</fullName>
    </recommendedName>
</protein>
<dbReference type="InterPro" id="IPR050680">
    <property type="entry name" value="YpeA/RimI_acetyltransf"/>
</dbReference>
<evidence type="ECO:0000259" key="3">
    <source>
        <dbReference type="PROSITE" id="PS51186"/>
    </source>
</evidence>
<accession>A0A383DNX6</accession>